<evidence type="ECO:0000313" key="1">
    <source>
        <dbReference type="EMBL" id="GJD79213.1"/>
    </source>
</evidence>
<dbReference type="AlphaFoldDB" id="A0AA37HQR6"/>
<evidence type="ECO:0000313" key="2">
    <source>
        <dbReference type="Proteomes" id="UP001055108"/>
    </source>
</evidence>
<proteinExistence type="predicted"/>
<protein>
    <submittedName>
        <fullName evidence="1">Uncharacterized protein</fullName>
    </submittedName>
</protein>
<organism evidence="1 2">
    <name type="scientific">Methylobacterium gregans</name>
    <dbReference type="NCBI Taxonomy" id="374424"/>
    <lineage>
        <taxon>Bacteria</taxon>
        <taxon>Pseudomonadati</taxon>
        <taxon>Pseudomonadota</taxon>
        <taxon>Alphaproteobacteria</taxon>
        <taxon>Hyphomicrobiales</taxon>
        <taxon>Methylobacteriaceae</taxon>
        <taxon>Methylobacterium</taxon>
    </lineage>
</organism>
<accession>A0AA37HQR6</accession>
<gene>
    <name evidence="1" type="ORF">NBEOAGPD_2436</name>
</gene>
<dbReference type="EMBL" id="BPQM01000057">
    <property type="protein sequence ID" value="GJD79213.1"/>
    <property type="molecule type" value="Genomic_DNA"/>
</dbReference>
<dbReference type="Proteomes" id="UP001055108">
    <property type="component" value="Unassembled WGS sequence"/>
</dbReference>
<comment type="caution">
    <text evidence="1">The sequence shown here is derived from an EMBL/GenBank/DDBJ whole genome shotgun (WGS) entry which is preliminary data.</text>
</comment>
<name>A0AA37HQR6_9HYPH</name>
<sequence length="70" mass="7651">MGMATLEDRDTVEDPGERLEATNALLAEWAACSAEESAPLIERFEALGYAVRGKSREEIAEVLRHPPGHS</sequence>
<reference evidence="1" key="1">
    <citation type="journal article" date="2016" name="Front. Microbiol.">
        <title>Genome Sequence of the Piezophilic, Mesophilic Sulfate-Reducing Bacterium Desulfovibrio indicus J2T.</title>
        <authorList>
            <person name="Cao J."/>
            <person name="Maignien L."/>
            <person name="Shao Z."/>
            <person name="Alain K."/>
            <person name="Jebbar M."/>
        </authorList>
    </citation>
    <scope>NUCLEOTIDE SEQUENCE</scope>
    <source>
        <strain evidence="1">NBRC 103626</strain>
    </source>
</reference>
<dbReference type="RefSeq" id="WP_238303163.1">
    <property type="nucleotide sequence ID" value="NZ_BPQM01000057.1"/>
</dbReference>
<keyword evidence="2" id="KW-1185">Reference proteome</keyword>
<reference evidence="1" key="2">
    <citation type="submission" date="2021-08" db="EMBL/GenBank/DDBJ databases">
        <authorList>
            <person name="Tani A."/>
            <person name="Ola A."/>
            <person name="Ogura Y."/>
            <person name="Katsura K."/>
            <person name="Hayashi T."/>
        </authorList>
    </citation>
    <scope>NUCLEOTIDE SEQUENCE</scope>
    <source>
        <strain evidence="1">NBRC 103626</strain>
    </source>
</reference>